<feature type="transmembrane region" description="Helical" evidence="1">
    <location>
        <begin position="6"/>
        <end position="26"/>
    </location>
</feature>
<gene>
    <name evidence="2" type="ORF">GCM10007878_18560</name>
</gene>
<reference evidence="3" key="1">
    <citation type="journal article" date="2019" name="Int. J. Syst. Evol. Microbiol.">
        <title>The Global Catalogue of Microorganisms (GCM) 10K type strain sequencing project: providing services to taxonomists for standard genome sequencing and annotation.</title>
        <authorList>
            <consortium name="The Broad Institute Genomics Platform"/>
            <consortium name="The Broad Institute Genome Sequencing Center for Infectious Disease"/>
            <person name="Wu L."/>
            <person name="Ma J."/>
        </authorList>
    </citation>
    <scope>NUCLEOTIDE SEQUENCE [LARGE SCALE GENOMIC DNA]</scope>
    <source>
        <strain evidence="3">NBRC 100033</strain>
    </source>
</reference>
<comment type="caution">
    <text evidence="2">The sequence shown here is derived from an EMBL/GenBank/DDBJ whole genome shotgun (WGS) entry which is preliminary data.</text>
</comment>
<dbReference type="EMBL" id="BSOR01000030">
    <property type="protein sequence ID" value="GLR64418.1"/>
    <property type="molecule type" value="Genomic_DNA"/>
</dbReference>
<evidence type="ECO:0000256" key="1">
    <source>
        <dbReference type="SAM" id="Phobius"/>
    </source>
</evidence>
<keyword evidence="1" id="KW-0472">Membrane</keyword>
<dbReference type="RefSeq" id="WP_027851889.1">
    <property type="nucleotide sequence ID" value="NZ_BSOR01000030.1"/>
</dbReference>
<keyword evidence="1" id="KW-0812">Transmembrane</keyword>
<evidence type="ECO:0000313" key="2">
    <source>
        <dbReference type="EMBL" id="GLR64418.1"/>
    </source>
</evidence>
<proteinExistence type="predicted"/>
<dbReference type="Proteomes" id="UP001156682">
    <property type="component" value="Unassembled WGS sequence"/>
</dbReference>
<keyword evidence="3" id="KW-1185">Reference proteome</keyword>
<name>A0ABQ5ZYN4_9GAMM</name>
<evidence type="ECO:0000313" key="3">
    <source>
        <dbReference type="Proteomes" id="UP001156682"/>
    </source>
</evidence>
<organism evidence="2 3">
    <name type="scientific">Marinospirillum insulare</name>
    <dbReference type="NCBI Taxonomy" id="217169"/>
    <lineage>
        <taxon>Bacteria</taxon>
        <taxon>Pseudomonadati</taxon>
        <taxon>Pseudomonadota</taxon>
        <taxon>Gammaproteobacteria</taxon>
        <taxon>Oceanospirillales</taxon>
        <taxon>Oceanospirillaceae</taxon>
        <taxon>Marinospirillum</taxon>
    </lineage>
</organism>
<protein>
    <submittedName>
        <fullName evidence="2">Uncharacterized protein</fullName>
    </submittedName>
</protein>
<sequence>MDNSIFNFIFYSIFIVCILVVGFGVIKALVKGEDFVEPDPEVTKRFEKSLSSAFNDPFDR</sequence>
<keyword evidence="1" id="KW-1133">Transmembrane helix</keyword>
<accession>A0ABQ5ZYN4</accession>